<dbReference type="SUPFAM" id="SSF53335">
    <property type="entry name" value="S-adenosyl-L-methionine-dependent methyltransferases"/>
    <property type="match status" value="1"/>
</dbReference>
<dbReference type="Pfam" id="PF08242">
    <property type="entry name" value="Methyltransf_12"/>
    <property type="match status" value="1"/>
</dbReference>
<proteinExistence type="predicted"/>
<protein>
    <recommendedName>
        <fullName evidence="1">Methyltransferase type 12 domain-containing protein</fullName>
    </recommendedName>
</protein>
<gene>
    <name evidence="2" type="ORF">METZ01_LOCUS60565</name>
</gene>
<accession>A0A381SWM5</accession>
<evidence type="ECO:0000313" key="2">
    <source>
        <dbReference type="EMBL" id="SVA07711.1"/>
    </source>
</evidence>
<dbReference type="Gene3D" id="3.40.50.150">
    <property type="entry name" value="Vaccinia Virus protein VP39"/>
    <property type="match status" value="1"/>
</dbReference>
<sequence>MKVIKNTLKRIFPPVLRQVYRKIQYKIFGIEAMFKGMNTSDIFDKIYEDGIWGKDEFGRSTSGSGSNSFDVVKPYVEAVKVEIKTLGCANVVDLGCGDFSVGKNFIDNCSNYVACDISSVILEQNRQNYQFENLEFKQINLAEDELPKGDLAFVRQVLQHLSNAEIKRFVDYVNKVKPYRYLLVTEHIPSVKGFIPNIDKPSGSNIRFLLNSGIELHKGPFLLEYKSKRIICQVNKKTVGADAVICSTLYELT</sequence>
<dbReference type="CDD" id="cd02440">
    <property type="entry name" value="AdoMet_MTases"/>
    <property type="match status" value="1"/>
</dbReference>
<dbReference type="InterPro" id="IPR029063">
    <property type="entry name" value="SAM-dependent_MTases_sf"/>
</dbReference>
<dbReference type="InterPro" id="IPR013217">
    <property type="entry name" value="Methyltransf_12"/>
</dbReference>
<dbReference type="EMBL" id="UINC01003600">
    <property type="protein sequence ID" value="SVA07711.1"/>
    <property type="molecule type" value="Genomic_DNA"/>
</dbReference>
<name>A0A381SWM5_9ZZZZ</name>
<reference evidence="2" key="1">
    <citation type="submission" date="2018-05" db="EMBL/GenBank/DDBJ databases">
        <authorList>
            <person name="Lanie J.A."/>
            <person name="Ng W.-L."/>
            <person name="Kazmierczak K.M."/>
            <person name="Andrzejewski T.M."/>
            <person name="Davidsen T.M."/>
            <person name="Wayne K.J."/>
            <person name="Tettelin H."/>
            <person name="Glass J.I."/>
            <person name="Rusch D."/>
            <person name="Podicherti R."/>
            <person name="Tsui H.-C.T."/>
            <person name="Winkler M.E."/>
        </authorList>
    </citation>
    <scope>NUCLEOTIDE SEQUENCE</scope>
</reference>
<evidence type="ECO:0000259" key="1">
    <source>
        <dbReference type="Pfam" id="PF08242"/>
    </source>
</evidence>
<organism evidence="2">
    <name type="scientific">marine metagenome</name>
    <dbReference type="NCBI Taxonomy" id="408172"/>
    <lineage>
        <taxon>unclassified sequences</taxon>
        <taxon>metagenomes</taxon>
        <taxon>ecological metagenomes</taxon>
    </lineage>
</organism>
<feature type="domain" description="Methyltransferase type 12" evidence="1">
    <location>
        <begin position="92"/>
        <end position="174"/>
    </location>
</feature>
<dbReference type="AlphaFoldDB" id="A0A381SWM5"/>